<dbReference type="PANTHER" id="PTHR11138">
    <property type="entry name" value="METHIONYL-TRNA FORMYLTRANSFERASE"/>
    <property type="match status" value="1"/>
</dbReference>
<dbReference type="AlphaFoldDB" id="A0A5K7X8Z7"/>
<sequence>MNIVALSTCTPTNAYLLRSVAERHPISHVFRVAWSEPAAAPASRFAKFRKAPVRSVVELAHRKYLERAHNRREREAMDYLAHLDETVGDIPTTPIDIRQINSRPFAAELRRLNPDVLLVTAAPILKPEIFEIPRLATLNVHRGIAPAYRGERTLFWALANNDVDNVGVTLHRIDRGIDTGAVLKYGYPALAPSDTEATITAKSMRLAAEMIADALDDAEQSGLKGAAQPSVGRCYLAREQRIWQEARYQFLRLLGRRRIKPREQRIVTLAPNREASQPSAEQRAKRHASRVSHATASV</sequence>
<dbReference type="PANTHER" id="PTHR11138:SF5">
    <property type="entry name" value="METHIONYL-TRNA FORMYLTRANSFERASE, MITOCHONDRIAL"/>
    <property type="match status" value="1"/>
</dbReference>
<evidence type="ECO:0000313" key="3">
    <source>
        <dbReference type="EMBL" id="BBO32372.1"/>
    </source>
</evidence>
<dbReference type="Pfam" id="PF00551">
    <property type="entry name" value="Formyl_trans_N"/>
    <property type="match status" value="1"/>
</dbReference>
<evidence type="ECO:0000313" key="4">
    <source>
        <dbReference type="Proteomes" id="UP000326837"/>
    </source>
</evidence>
<dbReference type="CDD" id="cd08653">
    <property type="entry name" value="FMT_core_like_3"/>
    <property type="match status" value="1"/>
</dbReference>
<organism evidence="3 4">
    <name type="scientific">Lacipirellula parvula</name>
    <dbReference type="NCBI Taxonomy" id="2650471"/>
    <lineage>
        <taxon>Bacteria</taxon>
        <taxon>Pseudomonadati</taxon>
        <taxon>Planctomycetota</taxon>
        <taxon>Planctomycetia</taxon>
        <taxon>Pirellulales</taxon>
        <taxon>Lacipirellulaceae</taxon>
        <taxon>Lacipirellula</taxon>
    </lineage>
</organism>
<protein>
    <recommendedName>
        <fullName evidence="2">Formyl transferase N-terminal domain-containing protein</fullName>
    </recommendedName>
</protein>
<dbReference type="GO" id="GO:0004479">
    <property type="term" value="F:methionyl-tRNA formyltransferase activity"/>
    <property type="evidence" value="ECO:0007669"/>
    <property type="project" value="TreeGrafter"/>
</dbReference>
<keyword evidence="4" id="KW-1185">Reference proteome</keyword>
<feature type="domain" description="Formyl transferase N-terminal" evidence="2">
    <location>
        <begin position="98"/>
        <end position="214"/>
    </location>
</feature>
<evidence type="ECO:0000259" key="2">
    <source>
        <dbReference type="Pfam" id="PF00551"/>
    </source>
</evidence>
<gene>
    <name evidence="3" type="ORF">PLANPX_1984</name>
</gene>
<dbReference type="GO" id="GO:0005829">
    <property type="term" value="C:cytosol"/>
    <property type="evidence" value="ECO:0007669"/>
    <property type="project" value="TreeGrafter"/>
</dbReference>
<feature type="region of interest" description="Disordered" evidence="1">
    <location>
        <begin position="270"/>
        <end position="298"/>
    </location>
</feature>
<dbReference type="Proteomes" id="UP000326837">
    <property type="component" value="Chromosome"/>
</dbReference>
<dbReference type="KEGG" id="lpav:PLANPX_1984"/>
<reference evidence="4" key="1">
    <citation type="submission" date="2019-10" db="EMBL/GenBank/DDBJ databases">
        <title>Lacipirellula parvula gen. nov., sp. nov., representing a lineage of planctomycetes widespread in freshwater anoxic habitats, and description of the family Lacipirellulaceae.</title>
        <authorList>
            <person name="Dedysh S.N."/>
            <person name="Kulichevskaya I.S."/>
            <person name="Beletsky A.V."/>
            <person name="Rakitin A.L."/>
            <person name="Mardanov A.V."/>
            <person name="Ivanova A.A."/>
            <person name="Saltykova V.X."/>
            <person name="Rijpstra W.I.C."/>
            <person name="Sinninghe Damste J.S."/>
            <person name="Ravin N.V."/>
        </authorList>
    </citation>
    <scope>NUCLEOTIDE SEQUENCE [LARGE SCALE GENOMIC DNA]</scope>
    <source>
        <strain evidence="4">PX69</strain>
    </source>
</reference>
<dbReference type="SUPFAM" id="SSF53328">
    <property type="entry name" value="Formyltransferase"/>
    <property type="match status" value="1"/>
</dbReference>
<dbReference type="Gene3D" id="3.40.50.170">
    <property type="entry name" value="Formyl transferase, N-terminal domain"/>
    <property type="match status" value="1"/>
</dbReference>
<dbReference type="InterPro" id="IPR036477">
    <property type="entry name" value="Formyl_transf_N_sf"/>
</dbReference>
<proteinExistence type="predicted"/>
<accession>A0A5K7X8Z7</accession>
<name>A0A5K7X8Z7_9BACT</name>
<dbReference type="EMBL" id="AP021861">
    <property type="protein sequence ID" value="BBO32372.1"/>
    <property type="molecule type" value="Genomic_DNA"/>
</dbReference>
<dbReference type="InterPro" id="IPR002376">
    <property type="entry name" value="Formyl_transf_N"/>
</dbReference>
<evidence type="ECO:0000256" key="1">
    <source>
        <dbReference type="SAM" id="MobiDB-lite"/>
    </source>
</evidence>